<dbReference type="Gene3D" id="2.40.10.10">
    <property type="entry name" value="Trypsin-like serine proteases"/>
    <property type="match status" value="2"/>
</dbReference>
<dbReference type="GO" id="GO:0004252">
    <property type="term" value="F:serine-type endopeptidase activity"/>
    <property type="evidence" value="ECO:0007669"/>
    <property type="project" value="UniProtKB-EC"/>
</dbReference>
<organism evidence="12 13">
    <name type="scientific">Astatotilapia calliptera</name>
    <name type="common">Eastern happy</name>
    <name type="synonym">Chromis callipterus</name>
    <dbReference type="NCBI Taxonomy" id="8154"/>
    <lineage>
        <taxon>Eukaryota</taxon>
        <taxon>Metazoa</taxon>
        <taxon>Chordata</taxon>
        <taxon>Craniata</taxon>
        <taxon>Vertebrata</taxon>
        <taxon>Euteleostomi</taxon>
        <taxon>Actinopterygii</taxon>
        <taxon>Neopterygii</taxon>
        <taxon>Teleostei</taxon>
        <taxon>Neoteleostei</taxon>
        <taxon>Acanthomorphata</taxon>
        <taxon>Ovalentaria</taxon>
        <taxon>Cichlomorphae</taxon>
        <taxon>Cichliformes</taxon>
        <taxon>Cichlidae</taxon>
        <taxon>African cichlids</taxon>
        <taxon>Pseudocrenilabrinae</taxon>
        <taxon>Haplochromini</taxon>
        <taxon>Astatotilapia</taxon>
    </lineage>
</organism>
<evidence type="ECO:0000256" key="6">
    <source>
        <dbReference type="ARBA" id="ARBA00023145"/>
    </source>
</evidence>
<dbReference type="CDD" id="cd00190">
    <property type="entry name" value="Tryp_SPc"/>
    <property type="match status" value="1"/>
</dbReference>
<protein>
    <recommendedName>
        <fullName evidence="9">trypsin</fullName>
        <ecNumber evidence="9">3.4.21.4</ecNumber>
    </recommendedName>
</protein>
<evidence type="ECO:0000256" key="8">
    <source>
        <dbReference type="ARBA" id="ARBA00036320"/>
    </source>
</evidence>
<dbReference type="EC" id="3.4.21.4" evidence="9"/>
<dbReference type="GeneTree" id="ENSGT01030000234551"/>
<proteinExistence type="predicted"/>
<evidence type="ECO:0000256" key="2">
    <source>
        <dbReference type="ARBA" id="ARBA00022670"/>
    </source>
</evidence>
<dbReference type="PANTHER" id="PTHR24271">
    <property type="entry name" value="KALLIKREIN-RELATED"/>
    <property type="match status" value="1"/>
</dbReference>
<evidence type="ECO:0000259" key="11">
    <source>
        <dbReference type="PROSITE" id="PS50240"/>
    </source>
</evidence>
<evidence type="ECO:0000256" key="9">
    <source>
        <dbReference type="ARBA" id="ARBA00038868"/>
    </source>
</evidence>
<keyword evidence="7" id="KW-1015">Disulfide bond</keyword>
<dbReference type="PRINTS" id="PR00722">
    <property type="entry name" value="CHYMOTRYPSIN"/>
</dbReference>
<dbReference type="InterPro" id="IPR043504">
    <property type="entry name" value="Peptidase_S1_PA_chymotrypsin"/>
</dbReference>
<dbReference type="PROSITE" id="PS50240">
    <property type="entry name" value="TRYPSIN_DOM"/>
    <property type="match status" value="1"/>
</dbReference>
<dbReference type="RefSeq" id="XP_026016011.1">
    <property type="nucleotide sequence ID" value="XM_026160226.1"/>
</dbReference>
<keyword evidence="13" id="KW-1185">Reference proteome</keyword>
<feature type="domain" description="Peptidase S1" evidence="11">
    <location>
        <begin position="64"/>
        <end position="281"/>
    </location>
</feature>
<evidence type="ECO:0000256" key="1">
    <source>
        <dbReference type="ARBA" id="ARBA00004239"/>
    </source>
</evidence>
<evidence type="ECO:0000256" key="3">
    <source>
        <dbReference type="ARBA" id="ARBA00022729"/>
    </source>
</evidence>
<keyword evidence="6" id="KW-0865">Zymogen</keyword>
<dbReference type="SUPFAM" id="SSF50494">
    <property type="entry name" value="Trypsin-like serine proteases"/>
    <property type="match status" value="1"/>
</dbReference>
<evidence type="ECO:0000256" key="5">
    <source>
        <dbReference type="ARBA" id="ARBA00022825"/>
    </source>
</evidence>
<evidence type="ECO:0000256" key="7">
    <source>
        <dbReference type="ARBA" id="ARBA00023157"/>
    </source>
</evidence>
<dbReference type="AlphaFoldDB" id="A0A3P8NNZ7"/>
<evidence type="ECO:0000256" key="10">
    <source>
        <dbReference type="RuleBase" id="RU363034"/>
    </source>
</evidence>
<comment type="catalytic activity">
    <reaction evidence="8">
        <text>Preferential cleavage: Arg-|-Xaa, Lys-|-Xaa.</text>
        <dbReference type="EC" id="3.4.21.4"/>
    </reaction>
</comment>
<reference evidence="12" key="4">
    <citation type="submission" date="2025-09" db="UniProtKB">
        <authorList>
            <consortium name="Ensembl"/>
        </authorList>
    </citation>
    <scope>IDENTIFICATION</scope>
</reference>
<evidence type="ECO:0000313" key="13">
    <source>
        <dbReference type="Proteomes" id="UP000265100"/>
    </source>
</evidence>
<keyword evidence="5 10" id="KW-0720">Serine protease</keyword>
<dbReference type="InterPro" id="IPR018114">
    <property type="entry name" value="TRYPSIN_HIS"/>
</dbReference>
<reference evidence="12" key="3">
    <citation type="submission" date="2025-08" db="UniProtKB">
        <authorList>
            <consortium name="Ensembl"/>
        </authorList>
    </citation>
    <scope>IDENTIFICATION</scope>
</reference>
<dbReference type="PROSITE" id="PS00135">
    <property type="entry name" value="TRYPSIN_SER"/>
    <property type="match status" value="1"/>
</dbReference>
<reference evidence="13" key="2">
    <citation type="submission" date="2023-03" db="EMBL/GenBank/DDBJ databases">
        <authorList>
            <consortium name="Wellcome Sanger Institute Data Sharing"/>
        </authorList>
    </citation>
    <scope>NUCLEOTIDE SEQUENCE [LARGE SCALE GENOMIC DNA]</scope>
</reference>
<keyword evidence="2 10" id="KW-0645">Protease</keyword>
<dbReference type="SMART" id="SM00020">
    <property type="entry name" value="Tryp_SPc"/>
    <property type="match status" value="1"/>
</dbReference>
<dbReference type="InterPro" id="IPR009003">
    <property type="entry name" value="Peptidase_S1_PA"/>
</dbReference>
<keyword evidence="4 10" id="KW-0378">Hydrolase</keyword>
<dbReference type="GO" id="GO:0006508">
    <property type="term" value="P:proteolysis"/>
    <property type="evidence" value="ECO:0007669"/>
    <property type="project" value="UniProtKB-KW"/>
</dbReference>
<sequence>MQITQIRPPLTDTRKYLKTETMNDLCHCSSVTKLNCHLTMSVHCILAILILVMTLDDQVYSGKIIGGHEAVPHSRPYMVFLERYMSDGKKKYCGGFLLNEDFVMTAAHCHAKSYTVLLGAHNVNSNSEIQRISVEQAFPHKHFNATSLVNDVMLLKLSTKANFNENVKPIPLAGRDNGILPKSCILSGWGRTDKNGKYMSPKLMEISVTLIDNKECAIENFYCSQGDTGPAEGDSGGPLVCEDGKAFGVVSSAVTPHSGGSDIYRYSKIPDSRNWIFSTIGNAMIKV</sequence>
<dbReference type="InterPro" id="IPR001314">
    <property type="entry name" value="Peptidase_S1A"/>
</dbReference>
<dbReference type="FunFam" id="2.40.10.10:FF:000005">
    <property type="entry name" value="Serine protease 37"/>
    <property type="match status" value="1"/>
</dbReference>
<name>A0A3P8NNZ7_ASTCA</name>
<dbReference type="InterPro" id="IPR033116">
    <property type="entry name" value="TRYPSIN_SER"/>
</dbReference>
<dbReference type="Bgee" id="ENSACLG00000004365">
    <property type="expression patterns" value="Expressed in anal fin and 3 other cell types or tissues"/>
</dbReference>
<dbReference type="PROSITE" id="PS00134">
    <property type="entry name" value="TRYPSIN_HIS"/>
    <property type="match status" value="1"/>
</dbReference>
<dbReference type="Proteomes" id="UP000265100">
    <property type="component" value="Chromosome 23"/>
</dbReference>
<dbReference type="GO" id="GO:0005576">
    <property type="term" value="C:extracellular region"/>
    <property type="evidence" value="ECO:0007669"/>
    <property type="project" value="UniProtKB-SubCell"/>
</dbReference>
<dbReference type="STRING" id="8154.ENSACLP00000006464"/>
<dbReference type="Ensembl" id="ENSACLT00000006613.2">
    <property type="protein sequence ID" value="ENSACLP00000006464.2"/>
    <property type="gene ID" value="ENSACLG00000036300.1"/>
</dbReference>
<dbReference type="GeneID" id="113016980"/>
<dbReference type="Pfam" id="PF00089">
    <property type="entry name" value="Trypsin"/>
    <property type="match status" value="1"/>
</dbReference>
<accession>A0A3P8NNZ7</accession>
<evidence type="ECO:0000313" key="12">
    <source>
        <dbReference type="Ensembl" id="ENSACLP00000006464.2"/>
    </source>
</evidence>
<dbReference type="PANTHER" id="PTHR24271:SF81">
    <property type="entry name" value="GRANZYME B"/>
    <property type="match status" value="1"/>
</dbReference>
<reference evidence="12 13" key="1">
    <citation type="submission" date="2018-05" db="EMBL/GenBank/DDBJ databases">
        <authorList>
            <person name="Datahose"/>
        </authorList>
    </citation>
    <scope>NUCLEOTIDE SEQUENCE</scope>
</reference>
<evidence type="ECO:0000256" key="4">
    <source>
        <dbReference type="ARBA" id="ARBA00022801"/>
    </source>
</evidence>
<dbReference type="InterPro" id="IPR001254">
    <property type="entry name" value="Trypsin_dom"/>
</dbReference>
<comment type="subcellular location">
    <subcellularLocation>
        <location evidence="1">Secreted</location>
        <location evidence="1">Extracellular space</location>
    </subcellularLocation>
</comment>
<keyword evidence="3" id="KW-0732">Signal</keyword>